<dbReference type="UniPathway" id="UPA00002">
    <property type="reaction ID" value="UER00468"/>
</dbReference>
<dbReference type="PANTHER" id="PTHR10889">
    <property type="entry name" value="DEOXYRIBOSE-PHOSPHATE ALDOLASE"/>
    <property type="match status" value="1"/>
</dbReference>
<dbReference type="CDD" id="cd00959">
    <property type="entry name" value="DeoC"/>
    <property type="match status" value="1"/>
</dbReference>
<dbReference type="EC" id="4.1.2.4" evidence="7"/>
<dbReference type="InterPro" id="IPR013785">
    <property type="entry name" value="Aldolase_TIM"/>
</dbReference>
<dbReference type="NCBIfam" id="TIGR00126">
    <property type="entry name" value="deoC"/>
    <property type="match status" value="1"/>
</dbReference>
<reference evidence="9" key="2">
    <citation type="submission" date="2016-10" db="EMBL/GenBank/DDBJ databases">
        <authorList>
            <person name="See-Too W.S."/>
        </authorList>
    </citation>
    <scope>NUCLEOTIDE SEQUENCE [LARGE SCALE GENOMIC DNA]</scope>
    <source>
        <strain evidence="9">DSM 24743</strain>
    </source>
</reference>
<evidence type="ECO:0000256" key="5">
    <source>
        <dbReference type="ARBA" id="ARBA00048791"/>
    </source>
</evidence>
<evidence type="ECO:0000313" key="9">
    <source>
        <dbReference type="Proteomes" id="UP000092687"/>
    </source>
</evidence>
<evidence type="ECO:0000256" key="1">
    <source>
        <dbReference type="ARBA" id="ARBA00010936"/>
    </source>
</evidence>
<feature type="active site" description="Schiff-base intermediate with acetaldehyde" evidence="7">
    <location>
        <position position="153"/>
    </location>
</feature>
<dbReference type="PIRSF" id="PIRSF001357">
    <property type="entry name" value="DeoC"/>
    <property type="match status" value="1"/>
</dbReference>
<dbReference type="EMBL" id="CP016537">
    <property type="protein sequence ID" value="ANU12886.1"/>
    <property type="molecule type" value="Genomic_DNA"/>
</dbReference>
<comment type="pathway">
    <text evidence="7">Carbohydrate degradation; 2-deoxy-D-ribose 1-phosphate degradation; D-glyceraldehyde 3-phosphate and acetaldehyde from 2-deoxy-alpha-D-ribose 1-phosphate: step 2/2.</text>
</comment>
<dbReference type="KEGG" id="phc:BBI08_03070"/>
<dbReference type="InterPro" id="IPR028581">
    <property type="entry name" value="DeoC_typeI"/>
</dbReference>
<organism evidence="8 9">
    <name type="scientific">Planococcus halocryophilus</name>
    <dbReference type="NCBI Taxonomy" id="1215089"/>
    <lineage>
        <taxon>Bacteria</taxon>
        <taxon>Bacillati</taxon>
        <taxon>Bacillota</taxon>
        <taxon>Bacilli</taxon>
        <taxon>Bacillales</taxon>
        <taxon>Caryophanaceae</taxon>
        <taxon>Planococcus</taxon>
    </lineage>
</organism>
<evidence type="ECO:0000256" key="2">
    <source>
        <dbReference type="ARBA" id="ARBA00022490"/>
    </source>
</evidence>
<keyword evidence="9" id="KW-1185">Reference proteome</keyword>
<dbReference type="Pfam" id="PF01791">
    <property type="entry name" value="DeoC"/>
    <property type="match status" value="1"/>
</dbReference>
<dbReference type="GO" id="GO:0006018">
    <property type="term" value="P:2-deoxyribose 1-phosphate catabolic process"/>
    <property type="evidence" value="ECO:0007669"/>
    <property type="project" value="UniProtKB-UniRule"/>
</dbReference>
<protein>
    <recommendedName>
        <fullName evidence="7">Deoxyribose-phosphate aldolase</fullName>
        <shortName evidence="7">DERA</shortName>
        <ecNumber evidence="7">4.1.2.4</ecNumber>
    </recommendedName>
    <alternativeName>
        <fullName evidence="7">2-deoxy-D-ribose 5-phosphate aldolase</fullName>
    </alternativeName>
    <alternativeName>
        <fullName evidence="7">Phosphodeoxyriboaldolase</fullName>
        <shortName evidence="7">Deoxyriboaldolase</shortName>
    </alternativeName>
</protein>
<dbReference type="HAMAP" id="MF_00114">
    <property type="entry name" value="DeoC_type1"/>
    <property type="match status" value="1"/>
</dbReference>
<dbReference type="Proteomes" id="UP000092687">
    <property type="component" value="Chromosome"/>
</dbReference>
<dbReference type="GO" id="GO:0005737">
    <property type="term" value="C:cytoplasm"/>
    <property type="evidence" value="ECO:0007669"/>
    <property type="project" value="UniProtKB-SubCell"/>
</dbReference>
<evidence type="ECO:0000313" key="8">
    <source>
        <dbReference type="EMBL" id="ANU12886.1"/>
    </source>
</evidence>
<dbReference type="InterPro" id="IPR011343">
    <property type="entry name" value="DeoC"/>
</dbReference>
<reference evidence="9" key="1">
    <citation type="submission" date="2016-07" db="EMBL/GenBank/DDBJ databases">
        <authorList>
            <person name="See-Too W.S."/>
        </authorList>
    </citation>
    <scope>NUCLEOTIDE SEQUENCE [LARGE SCALE GENOMIC DNA]</scope>
    <source>
        <strain evidence="9">DSM 24743</strain>
    </source>
</reference>
<comment type="similarity">
    <text evidence="1 7">Belongs to the DeoC/FbaB aldolase family. DeoC type 1 subfamily.</text>
</comment>
<feature type="active site" description="Proton donor/acceptor" evidence="7">
    <location>
        <position position="182"/>
    </location>
</feature>
<dbReference type="InterPro" id="IPR002915">
    <property type="entry name" value="DeoC/FbaB/LacD_aldolase"/>
</dbReference>
<dbReference type="GO" id="GO:0009264">
    <property type="term" value="P:deoxyribonucleotide catabolic process"/>
    <property type="evidence" value="ECO:0007669"/>
    <property type="project" value="UniProtKB-UniRule"/>
</dbReference>
<dbReference type="SUPFAM" id="SSF51569">
    <property type="entry name" value="Aldolase"/>
    <property type="match status" value="1"/>
</dbReference>
<dbReference type="SMART" id="SM01133">
    <property type="entry name" value="DeoC"/>
    <property type="match status" value="1"/>
</dbReference>
<dbReference type="FunFam" id="3.20.20.70:FF:000044">
    <property type="entry name" value="Deoxyribose-phosphate aldolase"/>
    <property type="match status" value="1"/>
</dbReference>
<dbReference type="GO" id="GO:0016052">
    <property type="term" value="P:carbohydrate catabolic process"/>
    <property type="evidence" value="ECO:0007669"/>
    <property type="project" value="TreeGrafter"/>
</dbReference>
<proteinExistence type="inferred from homology"/>
<evidence type="ECO:0000256" key="7">
    <source>
        <dbReference type="HAMAP-Rule" id="MF_00114"/>
    </source>
</evidence>
<dbReference type="STRING" id="1215089.BBI08_03070"/>
<evidence type="ECO:0000256" key="6">
    <source>
        <dbReference type="ARBA" id="ARBA00056337"/>
    </source>
</evidence>
<feature type="active site" description="Proton donor/acceptor" evidence="7">
    <location>
        <position position="90"/>
    </location>
</feature>
<comment type="subcellular location">
    <subcellularLocation>
        <location evidence="7">Cytoplasm</location>
    </subcellularLocation>
</comment>
<dbReference type="AlphaFoldDB" id="A0A1C7DN13"/>
<dbReference type="GO" id="GO:0004139">
    <property type="term" value="F:deoxyribose-phosphate aldolase activity"/>
    <property type="evidence" value="ECO:0007669"/>
    <property type="project" value="UniProtKB-UniRule"/>
</dbReference>
<keyword evidence="3 7" id="KW-0456">Lyase</keyword>
<dbReference type="RefSeq" id="WP_008498990.1">
    <property type="nucleotide sequence ID" value="NZ_CP016537.2"/>
</dbReference>
<sequence length="222" mass="23226">MTNIASYIDHTLLKPESTESQVVQLCKEAAEYNFASVCVNPTWVEKAAAELTNSEVKVCTVIGFPLGASTPETKAFETTDAISKGAGEIDMVLNIGALKSGNTDHVKKDIEAVVNAAKGKAIVKVILETCLLTDEEKVTASQLSKEAGADFVKTSTGFSTGGATVEDVKLMRQTVGPDMGIKASGGVRSLEDVEAMIEAGATRIGASSGVKIMQGLTSDSDY</sequence>
<keyword evidence="4 7" id="KW-0704">Schiff base</keyword>
<dbReference type="OrthoDB" id="9778711at2"/>
<comment type="catalytic activity">
    <reaction evidence="5 7">
        <text>2-deoxy-D-ribose 5-phosphate = D-glyceraldehyde 3-phosphate + acetaldehyde</text>
        <dbReference type="Rhea" id="RHEA:12821"/>
        <dbReference type="ChEBI" id="CHEBI:15343"/>
        <dbReference type="ChEBI" id="CHEBI:59776"/>
        <dbReference type="ChEBI" id="CHEBI:62877"/>
        <dbReference type="EC" id="4.1.2.4"/>
    </reaction>
</comment>
<keyword evidence="2 7" id="KW-0963">Cytoplasm</keyword>
<gene>
    <name evidence="7" type="primary">deoC</name>
    <name evidence="8" type="ORF">BBI08_03070</name>
</gene>
<evidence type="ECO:0000256" key="3">
    <source>
        <dbReference type="ARBA" id="ARBA00023239"/>
    </source>
</evidence>
<dbReference type="Gene3D" id="3.20.20.70">
    <property type="entry name" value="Aldolase class I"/>
    <property type="match status" value="1"/>
</dbReference>
<evidence type="ECO:0000256" key="4">
    <source>
        <dbReference type="ARBA" id="ARBA00023270"/>
    </source>
</evidence>
<name>A0A1C7DN13_9BACL</name>
<comment type="function">
    <text evidence="6 7">Catalyzes a reversible aldol reaction between acetaldehyde and D-glyceraldehyde 3-phosphate to generate 2-deoxy-D-ribose 5-phosphate.</text>
</comment>
<dbReference type="PANTHER" id="PTHR10889:SF1">
    <property type="entry name" value="DEOXYRIBOSE-PHOSPHATE ALDOLASE"/>
    <property type="match status" value="1"/>
</dbReference>
<accession>A0A1C7DN13</accession>